<evidence type="ECO:0000256" key="2">
    <source>
        <dbReference type="ARBA" id="ARBA00005420"/>
    </source>
</evidence>
<evidence type="ECO:0000256" key="4">
    <source>
        <dbReference type="ARBA" id="ARBA00022679"/>
    </source>
</evidence>
<keyword evidence="3" id="KW-0444">Lipid biosynthesis</keyword>
<feature type="transmembrane region" description="Helical" evidence="12">
    <location>
        <begin position="256"/>
        <end position="275"/>
    </location>
</feature>
<evidence type="ECO:0000256" key="7">
    <source>
        <dbReference type="ARBA" id="ARBA00022989"/>
    </source>
</evidence>
<dbReference type="InterPro" id="IPR007130">
    <property type="entry name" value="DAGAT"/>
</dbReference>
<feature type="transmembrane region" description="Helical" evidence="12">
    <location>
        <begin position="182"/>
        <end position="201"/>
    </location>
</feature>
<evidence type="ECO:0000313" key="13">
    <source>
        <dbReference type="EMBL" id="DBA01585.1"/>
    </source>
</evidence>
<evidence type="ECO:0000256" key="6">
    <source>
        <dbReference type="ARBA" id="ARBA00022824"/>
    </source>
</evidence>
<dbReference type="GO" id="GO:0006629">
    <property type="term" value="P:lipid metabolic process"/>
    <property type="evidence" value="ECO:0007669"/>
    <property type="project" value="UniProtKB-KW"/>
</dbReference>
<name>A0AAV2Z760_9STRA</name>
<keyword evidence="14" id="KW-1185">Reference proteome</keyword>
<dbReference type="GO" id="GO:0008374">
    <property type="term" value="F:O-acyltransferase activity"/>
    <property type="evidence" value="ECO:0007669"/>
    <property type="project" value="InterPro"/>
</dbReference>
<keyword evidence="8" id="KW-0443">Lipid metabolism</keyword>
<evidence type="ECO:0000256" key="1">
    <source>
        <dbReference type="ARBA" id="ARBA00004477"/>
    </source>
</evidence>
<keyword evidence="10" id="KW-0012">Acyltransferase</keyword>
<feature type="transmembrane region" description="Helical" evidence="12">
    <location>
        <begin position="420"/>
        <end position="443"/>
    </location>
</feature>
<keyword evidence="7 12" id="KW-1133">Transmembrane helix</keyword>
<feature type="transmembrane region" description="Helical" evidence="12">
    <location>
        <begin position="287"/>
        <end position="311"/>
    </location>
</feature>
<reference evidence="13" key="1">
    <citation type="submission" date="2022-11" db="EMBL/GenBank/DDBJ databases">
        <authorList>
            <person name="Morgan W.R."/>
            <person name="Tartar A."/>
        </authorList>
    </citation>
    <scope>NUCLEOTIDE SEQUENCE</scope>
    <source>
        <strain evidence="13">ARSEF 373</strain>
    </source>
</reference>
<dbReference type="GO" id="GO:0005789">
    <property type="term" value="C:endoplasmic reticulum membrane"/>
    <property type="evidence" value="ECO:0007669"/>
    <property type="project" value="UniProtKB-SubCell"/>
</dbReference>
<evidence type="ECO:0000313" key="14">
    <source>
        <dbReference type="Proteomes" id="UP001146120"/>
    </source>
</evidence>
<evidence type="ECO:0000256" key="11">
    <source>
        <dbReference type="SAM" id="MobiDB-lite"/>
    </source>
</evidence>
<feature type="transmembrane region" description="Helical" evidence="12">
    <location>
        <begin position="213"/>
        <end position="235"/>
    </location>
</feature>
<evidence type="ECO:0000256" key="8">
    <source>
        <dbReference type="ARBA" id="ARBA00023098"/>
    </source>
</evidence>
<feature type="transmembrane region" description="Helical" evidence="12">
    <location>
        <begin position="499"/>
        <end position="518"/>
    </location>
</feature>
<dbReference type="EMBL" id="DAKRPA010000044">
    <property type="protein sequence ID" value="DBA01585.1"/>
    <property type="molecule type" value="Genomic_DNA"/>
</dbReference>
<organism evidence="13 14">
    <name type="scientific">Lagenidium giganteum</name>
    <dbReference type="NCBI Taxonomy" id="4803"/>
    <lineage>
        <taxon>Eukaryota</taxon>
        <taxon>Sar</taxon>
        <taxon>Stramenopiles</taxon>
        <taxon>Oomycota</taxon>
        <taxon>Peronosporomycetes</taxon>
        <taxon>Pythiales</taxon>
        <taxon>Pythiaceae</taxon>
    </lineage>
</organism>
<accession>A0AAV2Z760</accession>
<feature type="transmembrane region" description="Helical" evidence="12">
    <location>
        <begin position="78"/>
        <end position="97"/>
    </location>
</feature>
<evidence type="ECO:0000256" key="5">
    <source>
        <dbReference type="ARBA" id="ARBA00022692"/>
    </source>
</evidence>
<proteinExistence type="inferred from homology"/>
<keyword evidence="5 12" id="KW-0812">Transmembrane</keyword>
<dbReference type="PANTHER" id="PTHR12317:SF34">
    <property type="entry name" value="ACYLTRANSFERASE"/>
    <property type="match status" value="1"/>
</dbReference>
<keyword evidence="6" id="KW-0256">Endoplasmic reticulum</keyword>
<evidence type="ECO:0000256" key="12">
    <source>
        <dbReference type="SAM" id="Phobius"/>
    </source>
</evidence>
<feature type="transmembrane region" description="Helical" evidence="12">
    <location>
        <begin position="455"/>
        <end position="479"/>
    </location>
</feature>
<gene>
    <name evidence="13" type="ORF">N0F65_011341</name>
</gene>
<dbReference type="Pfam" id="PF03982">
    <property type="entry name" value="DAGAT"/>
    <property type="match status" value="1"/>
</dbReference>
<comment type="subcellular location">
    <subcellularLocation>
        <location evidence="1">Endoplasmic reticulum membrane</location>
        <topology evidence="1">Multi-pass membrane protein</topology>
    </subcellularLocation>
</comment>
<dbReference type="Proteomes" id="UP001146120">
    <property type="component" value="Unassembled WGS sequence"/>
</dbReference>
<sequence length="803" mass="89688">MATPSTTDAHSAAAGGLRQRYRDLRVQVPDVQLPADPLALSPVRSDDEADDGDDEAARQERALACAEGGITHWSTRGVFLLTMAFAVFAAFVGFILIEMTRHHPTILVPHTWRSTVHTLTLGVFMGAIPLTNLAAWIPVAVTQLPATDDASPVQKAAAASACPVARTMWQRIVLRFRVHRNFAIYQAVAWALYGFIVFALVACPTENVKLCEFGYQSNLAVAAFISEVLVISSILSLEERRDRNREPRVERFVVLLNNYINMLLVIGAMILAIGSEYTKEYSGESGIYSLGTGIGSLTLFITALLNTYGLGGLLSTKDGWKFYQPFTGGAKFMFFQAVSWTCVGVGIFIQGLYLLSIVIVEIELFVGAMVLAGSLFVLAEVLMMVSLLVFKREPEVTDTESPRDRPSFQQRLSAFAEDMLGAMLVGVLANLQWVPCAFFYLLYGILTNLSLRNVVLYGTLSTLVQVCMAVSLGMTTHWYLHDSSYGQKKHVSKWGPKYVLPPLMFAVMPGTATLYHFIHGMDATPVLFLASLYFYVYITTYRGQPQHTGARMRDSWVNGKSRIIDTVANYFEGKIIRDVPLDPNQHYIFSFHPHGIMTISALWLQFTDQWRALFPGIQPHILCASIVHQIPLVRDVIQFYGAREVTRQAFSATLEEKESVLLVPGGQAEMLYQRSGQRETRVYTGHKGFIRLAIEYGVPLVPVVSFREGEMMDNVNMPMMQKWFVKKMAVPFPYLPYGRAYLPIPRKVQMTIAIGAPLHVEKKVKPTAEDVDKVHKQYFAAVAHLFDKYKADAGCEDYKLVLI</sequence>
<reference evidence="13" key="2">
    <citation type="journal article" date="2023" name="Microbiol Resour">
        <title>Decontamination and Annotation of the Draft Genome Sequence of the Oomycete Lagenidium giganteum ARSEF 373.</title>
        <authorList>
            <person name="Morgan W.R."/>
            <person name="Tartar A."/>
        </authorList>
    </citation>
    <scope>NUCLEOTIDE SEQUENCE</scope>
    <source>
        <strain evidence="13">ARSEF 373</strain>
    </source>
</reference>
<feature type="transmembrane region" description="Helical" evidence="12">
    <location>
        <begin position="332"/>
        <end position="359"/>
    </location>
</feature>
<comment type="caution">
    <text evidence="13">The sequence shown here is derived from an EMBL/GenBank/DDBJ whole genome shotgun (WGS) entry which is preliminary data.</text>
</comment>
<evidence type="ECO:0008006" key="15">
    <source>
        <dbReference type="Google" id="ProtNLM"/>
    </source>
</evidence>
<feature type="transmembrane region" description="Helical" evidence="12">
    <location>
        <begin position="365"/>
        <end position="390"/>
    </location>
</feature>
<keyword evidence="4" id="KW-0808">Transferase</keyword>
<dbReference type="CDD" id="cd07987">
    <property type="entry name" value="LPLAT_MGAT-like"/>
    <property type="match status" value="1"/>
</dbReference>
<dbReference type="PANTHER" id="PTHR12317">
    <property type="entry name" value="DIACYLGLYCEROL O-ACYLTRANSFERASE"/>
    <property type="match status" value="1"/>
</dbReference>
<dbReference type="AlphaFoldDB" id="A0AAV2Z760"/>
<comment type="similarity">
    <text evidence="2">Belongs to the diacylglycerol acyltransferase family.</text>
</comment>
<feature type="region of interest" description="Disordered" evidence="11">
    <location>
        <begin position="30"/>
        <end position="59"/>
    </location>
</feature>
<evidence type="ECO:0000256" key="9">
    <source>
        <dbReference type="ARBA" id="ARBA00023136"/>
    </source>
</evidence>
<evidence type="ECO:0000256" key="10">
    <source>
        <dbReference type="ARBA" id="ARBA00023315"/>
    </source>
</evidence>
<evidence type="ECO:0000256" key="3">
    <source>
        <dbReference type="ARBA" id="ARBA00022516"/>
    </source>
</evidence>
<keyword evidence="9 12" id="KW-0472">Membrane</keyword>
<protein>
    <recommendedName>
        <fullName evidence="15">Diacylglycerol O-acyltransferase</fullName>
    </recommendedName>
</protein>